<dbReference type="InterPro" id="IPR001466">
    <property type="entry name" value="Beta-lactam-related"/>
</dbReference>
<feature type="chain" id="PRO_5005282140" evidence="1">
    <location>
        <begin position="34"/>
        <end position="433"/>
    </location>
</feature>
<sequence>MLPENREDRMVRNAKRALSWSVAAVLWAGASLAADGPPVQEGLATDRLARIAPAMQREIEKGTVPGAVTLIARNGKIVHFEAHGFLDSAKTKPMTRDAVFRGFSMTKPFTAVAAMALMEQGRLGLRDPLAQYFPEFKDMKVYSEVRDERGRTSRVAVPAKRPILVWDLFRHTAGFTYGGSAPFPEMREAYEKADVESLNSDLSNEEFVKRLAAIPLAYEPGTRWEYSVATDVLGLVVEKVAGKRLDLVLDEVLFKPLGMTQTSFQLRPDQAARFADAYDADPLKADLWKLARSEQDPAKRYVHGGAGAVITAEDYFRFAQMVANGGALDGVRILSRESVEFMLSNHIQGLDGAPTPTTGPGYGFGLGWGVRLDEGGAWVPGSKGDAMWAGAGGTSFTVDRKEGIVGIFLAAGPSTRQHTRFLFKNLIYGALVE</sequence>
<reference evidence="3 4" key="1">
    <citation type="submission" date="2015-03" db="EMBL/GenBank/DDBJ databases">
        <title>Genome sequencing of Methylobacterium tarhaniae DSM 25844.</title>
        <authorList>
            <person name="Chaudhry V."/>
            <person name="Patil P.B."/>
        </authorList>
    </citation>
    <scope>NUCLEOTIDE SEQUENCE [LARGE SCALE GENOMIC DNA]</scope>
    <source>
        <strain evidence="3 4">DSM 25844</strain>
    </source>
</reference>
<feature type="signal peptide" evidence="1">
    <location>
        <begin position="1"/>
        <end position="33"/>
    </location>
</feature>
<comment type="caution">
    <text evidence="3">The sequence shown here is derived from an EMBL/GenBank/DDBJ whole genome shotgun (WGS) entry which is preliminary data.</text>
</comment>
<keyword evidence="1" id="KW-0732">Signal</keyword>
<gene>
    <name evidence="3" type="ORF">VQ03_07980</name>
</gene>
<dbReference type="EMBL" id="LABZ01000045">
    <property type="protein sequence ID" value="KMO43544.1"/>
    <property type="molecule type" value="Genomic_DNA"/>
</dbReference>
<accession>A0A0J6TCH4</accession>
<evidence type="ECO:0000313" key="4">
    <source>
        <dbReference type="Proteomes" id="UP000036449"/>
    </source>
</evidence>
<dbReference type="PANTHER" id="PTHR43283">
    <property type="entry name" value="BETA-LACTAMASE-RELATED"/>
    <property type="match status" value="1"/>
</dbReference>
<dbReference type="Pfam" id="PF00144">
    <property type="entry name" value="Beta-lactamase"/>
    <property type="match status" value="1"/>
</dbReference>
<keyword evidence="4" id="KW-1185">Reference proteome</keyword>
<evidence type="ECO:0000259" key="2">
    <source>
        <dbReference type="Pfam" id="PF00144"/>
    </source>
</evidence>
<dbReference type="InterPro" id="IPR012338">
    <property type="entry name" value="Beta-lactam/transpept-like"/>
</dbReference>
<dbReference type="Proteomes" id="UP000036449">
    <property type="component" value="Unassembled WGS sequence"/>
</dbReference>
<evidence type="ECO:0000256" key="1">
    <source>
        <dbReference type="SAM" id="SignalP"/>
    </source>
</evidence>
<protein>
    <submittedName>
        <fullName evidence="3">Beta-lactamase</fullName>
    </submittedName>
</protein>
<proteinExistence type="predicted"/>
<dbReference type="PANTHER" id="PTHR43283:SF3">
    <property type="entry name" value="BETA-LACTAMASE FAMILY PROTEIN (AFU_ORTHOLOGUE AFUA_5G07500)"/>
    <property type="match status" value="1"/>
</dbReference>
<dbReference type="SUPFAM" id="SSF56601">
    <property type="entry name" value="beta-lactamase/transpeptidase-like"/>
    <property type="match status" value="1"/>
</dbReference>
<feature type="domain" description="Beta-lactamase-related" evidence="2">
    <location>
        <begin position="56"/>
        <end position="415"/>
    </location>
</feature>
<dbReference type="Gene3D" id="3.40.710.10">
    <property type="entry name" value="DD-peptidase/beta-lactamase superfamily"/>
    <property type="match status" value="1"/>
</dbReference>
<name>A0A0J6TCH4_9HYPH</name>
<dbReference type="InterPro" id="IPR050789">
    <property type="entry name" value="Diverse_Enzym_Activities"/>
</dbReference>
<organism evidence="3 4">
    <name type="scientific">Methylobacterium tarhaniae</name>
    <dbReference type="NCBI Taxonomy" id="1187852"/>
    <lineage>
        <taxon>Bacteria</taxon>
        <taxon>Pseudomonadati</taxon>
        <taxon>Pseudomonadota</taxon>
        <taxon>Alphaproteobacteria</taxon>
        <taxon>Hyphomicrobiales</taxon>
        <taxon>Methylobacteriaceae</taxon>
        <taxon>Methylobacterium</taxon>
    </lineage>
</organism>
<dbReference type="AlphaFoldDB" id="A0A0J6TCH4"/>
<evidence type="ECO:0000313" key="3">
    <source>
        <dbReference type="EMBL" id="KMO43544.1"/>
    </source>
</evidence>
<dbReference type="PATRIC" id="fig|1187852.3.peg.5146"/>